<evidence type="ECO:0000259" key="18">
    <source>
        <dbReference type="PROSITE" id="PS50110"/>
    </source>
</evidence>
<feature type="modified residue" description="4-aspartylphosphate" evidence="15">
    <location>
        <position position="1271"/>
    </location>
</feature>
<keyword evidence="6" id="KW-0808">Transferase</keyword>
<dbReference type="Gene3D" id="1.10.287.130">
    <property type="match status" value="1"/>
</dbReference>
<dbReference type="CDD" id="cd01007">
    <property type="entry name" value="PBP2_BvgS_HisK_like"/>
    <property type="match status" value="1"/>
</dbReference>
<feature type="domain" description="Histidine kinase" evidence="17">
    <location>
        <begin position="977"/>
        <end position="1199"/>
    </location>
</feature>
<dbReference type="Pfam" id="PF08447">
    <property type="entry name" value="PAS_3"/>
    <property type="match status" value="1"/>
</dbReference>
<evidence type="ECO:0000313" key="23">
    <source>
        <dbReference type="Proteomes" id="UP000001441"/>
    </source>
</evidence>
<comment type="catalytic activity">
    <reaction evidence="1">
        <text>ATP + protein L-histidine = ADP + protein N-phospho-L-histidine.</text>
        <dbReference type="EC" id="2.7.13.3"/>
    </reaction>
</comment>
<evidence type="ECO:0000256" key="10">
    <source>
        <dbReference type="ARBA" id="ARBA00022840"/>
    </source>
</evidence>
<keyword evidence="10" id="KW-0067">ATP-binding</keyword>
<dbReference type="SUPFAM" id="SSF55785">
    <property type="entry name" value="PYP-like sensor domain (PAS domain)"/>
    <property type="match status" value="2"/>
</dbReference>
<evidence type="ECO:0000259" key="21">
    <source>
        <dbReference type="PROSITE" id="PS50894"/>
    </source>
</evidence>
<evidence type="ECO:0000259" key="17">
    <source>
        <dbReference type="PROSITE" id="PS50109"/>
    </source>
</evidence>
<feature type="domain" description="PAS" evidence="19">
    <location>
        <begin position="703"/>
        <end position="749"/>
    </location>
</feature>
<evidence type="ECO:0000256" key="13">
    <source>
        <dbReference type="ARBA" id="ARBA00023136"/>
    </source>
</evidence>
<feature type="transmembrane region" description="Helical" evidence="16">
    <location>
        <begin position="332"/>
        <end position="352"/>
    </location>
</feature>
<dbReference type="InterPro" id="IPR001789">
    <property type="entry name" value="Sig_transdc_resp-reg_receiver"/>
</dbReference>
<dbReference type="InterPro" id="IPR004358">
    <property type="entry name" value="Sig_transdc_His_kin-like_C"/>
</dbReference>
<sequence>MTRRTTIIIAFTLLVVVLGPAGVQSLAHTVAASADIPLSEAERAWLHEHPVIRAHNERNWPPFNFNRYGEPRGLSIDYLNLLADKLGLRVEYHTGSDWNAFMDQIRDKRLDLMLNIVATEARRADLLFTESYATTPNVIVSRRDQRFATLADLRGRVVAFPAGFFIEGLLSRHYPDIQRLPTPDALDSLKAVALGQADAAIGRDAVVRYQIAGNLLTNLLISGEVDAVDPNMAGLRIGVRSDWPLLHSALGKAMARVTPEELNQLRERWLYATTAVVGNEPVEGEAFWPVSIRLLIGVAVLTTLAVLLLILLRHSHQGAEDRLFDRRNLRQIALLVVGIFLTLILILAGHGFGRMERGLRAEIGQTLKTLNRAAFGTLEMWLDERMLHIHHIAEHPALVALASRFISDTPGGAPRPEVADRERLRQIQQTYIEETGLSNLKLLAPDGRVAIAVHALDADRPSQLATREPEAFARALAGEPVFIPPTTLDRPDEPTASARSESAMFILAPIRREAHIIGVLAMRFDPALTFGRIGSIMRIGETGETYLLDRQARLLTPSRFSDTQALSVRIGDAPGFLNWRVRDPGVDLTAGQAPTSEPSTWPLTRLAEAVLSGQDGLDVQGYRNYRGVPVMGAWSWSSRLGVGVATEIDLDEALAPFRDSRALILGALLSTVFLALALAAILVWLGERTRTRLNVLVEERTHELRKLAQVVEQNPLCIVITDVEGRIEHVNPAFTRLTGYAREEAIGENPRLLKSDLNPPELYVELWDTILSGRTWNGEICNRKKDGEFYWVSVSIAPVTNRRGQVTHFVAMSQDLTERRRIDEELAARERLFRNLVSTIPGTVFRCLIDSDWTMLFISDEIERLSGYPASAFIHKGVRTYTSLIHPDDVAHVEQLIDAAVSRHLPYTVEYRIIDREGRIHHVYEQGQASYDSAGAPIDLAGTVIDISDRKAAEVELLAAKELAEEATQAKSSFLANMSHEIRTPMNAIIGLSHLALQTELDARQRNYIEKVHRSAESLLGIINDILDFSKIEAGKLDIEHIAFRLEDVMDNLANLVGLKAEEKGVELMFDLPPEVPTALVGDPLRLGQILINLGNNAVKFTEPGGEILISVRVMDQGADWVRLGFSVCDTGIGMSAEQQARLFEPFSQADMSTTRKYGGTGLGLTISTRLTELMGGEIRVESAPGAGSTFGFDVRLGQQSGVVSEPARLTLEALSLRILVVDDNATAREILTQMLLAFGFAVESAASGREALDRLRVVDRLEPFDLVLMDWKMPEMDGIETIRRLCAQTEITQAPALIMVTAYGHEAAHQVAVELGVSGFLTKPVTSSNLLDAIMHAVGRRGGQFTRMPNRQEESSEAIAGLRGAHVLLVEDNELNQELALELLVSNGLSVEIAANGREALERLAGESRFDGVLMDCQMPVMDGYTATRAIREQPELAGLPVIAMTANVMSGDREKALAAGMNDHIGKPINVREMFATLAKWIRPARAVLPSFASAVRIEIPDTPVESIPELPGIDTQAGLAISQNDPRLYLKLLRRFRESQGDFAVRFTAARLDSDPEAATRCAHTLKGVAGNIAAPDVQAAAQALESACQAGESAEHLDVLLAETLVCLEPVLAGLAVLDRSESAESGAAPVERAVVEPILARLRALLLDDDTEAADVVDELTPLLAGSALGLLMGRMTRAIEYYDFEAALTVLDELEQNLT</sequence>
<evidence type="ECO:0000256" key="4">
    <source>
        <dbReference type="ARBA" id="ARBA00022475"/>
    </source>
</evidence>
<dbReference type="eggNOG" id="COG4191">
    <property type="taxonomic scope" value="Bacteria"/>
</dbReference>
<dbReference type="CDD" id="cd00130">
    <property type="entry name" value="PAS"/>
    <property type="match status" value="2"/>
</dbReference>
<feature type="transmembrane region" description="Helical" evidence="16">
    <location>
        <begin position="286"/>
        <end position="312"/>
    </location>
</feature>
<evidence type="ECO:0000259" key="19">
    <source>
        <dbReference type="PROSITE" id="PS50112"/>
    </source>
</evidence>
<evidence type="ECO:0000259" key="20">
    <source>
        <dbReference type="PROSITE" id="PS50113"/>
    </source>
</evidence>
<feature type="transmembrane region" description="Helical" evidence="16">
    <location>
        <begin position="662"/>
        <end position="685"/>
    </location>
</feature>
<evidence type="ECO:0000256" key="16">
    <source>
        <dbReference type="SAM" id="Phobius"/>
    </source>
</evidence>
<evidence type="ECO:0000256" key="12">
    <source>
        <dbReference type="ARBA" id="ARBA00023012"/>
    </source>
</evidence>
<dbReference type="InterPro" id="IPR011006">
    <property type="entry name" value="CheY-like_superfamily"/>
</dbReference>
<comment type="subcellular location">
    <subcellularLocation>
        <location evidence="2">Cell membrane</location>
        <topology evidence="2">Multi-pass membrane protein</topology>
    </subcellularLocation>
</comment>
<dbReference type="Gene3D" id="1.20.120.160">
    <property type="entry name" value="HPT domain"/>
    <property type="match status" value="1"/>
</dbReference>
<gene>
    <name evidence="22" type="ordered locus">Alvin_2874</name>
</gene>
<dbReference type="PROSITE" id="PS50109">
    <property type="entry name" value="HIS_KIN"/>
    <property type="match status" value="1"/>
</dbReference>
<feature type="domain" description="PAS" evidence="19">
    <location>
        <begin position="829"/>
        <end position="904"/>
    </location>
</feature>
<dbReference type="HOGENOM" id="CLU_002304_0_0_6"/>
<feature type="domain" description="Response regulatory" evidence="18">
    <location>
        <begin position="1218"/>
        <end position="1339"/>
    </location>
</feature>
<dbReference type="SMART" id="SM00062">
    <property type="entry name" value="PBPb"/>
    <property type="match status" value="1"/>
</dbReference>
<dbReference type="FunFam" id="3.30.565.10:FF:000010">
    <property type="entry name" value="Sensor histidine kinase RcsC"/>
    <property type="match status" value="1"/>
</dbReference>
<dbReference type="GO" id="GO:0005886">
    <property type="term" value="C:plasma membrane"/>
    <property type="evidence" value="ECO:0007669"/>
    <property type="project" value="UniProtKB-SubCell"/>
</dbReference>
<dbReference type="InterPro" id="IPR000014">
    <property type="entry name" value="PAS"/>
</dbReference>
<keyword evidence="12" id="KW-0902">Two-component regulatory system</keyword>
<dbReference type="PROSITE" id="PS50113">
    <property type="entry name" value="PAC"/>
    <property type="match status" value="2"/>
</dbReference>
<dbReference type="CDD" id="cd00082">
    <property type="entry name" value="HisKA"/>
    <property type="match status" value="1"/>
</dbReference>
<dbReference type="SMART" id="SM00091">
    <property type="entry name" value="PAS"/>
    <property type="match status" value="2"/>
</dbReference>
<keyword evidence="13 16" id="KW-0472">Membrane</keyword>
<dbReference type="InterPro" id="IPR036097">
    <property type="entry name" value="HisK_dim/P_sf"/>
</dbReference>
<dbReference type="SMART" id="SM00086">
    <property type="entry name" value="PAC"/>
    <property type="match status" value="2"/>
</dbReference>
<evidence type="ECO:0000256" key="1">
    <source>
        <dbReference type="ARBA" id="ARBA00000085"/>
    </source>
</evidence>
<evidence type="ECO:0000256" key="3">
    <source>
        <dbReference type="ARBA" id="ARBA00012438"/>
    </source>
</evidence>
<dbReference type="CDD" id="cd17546">
    <property type="entry name" value="REC_hyHK_CKI1_RcsC-like"/>
    <property type="match status" value="2"/>
</dbReference>
<dbReference type="Pfam" id="PF00072">
    <property type="entry name" value="Response_reg"/>
    <property type="match status" value="2"/>
</dbReference>
<dbReference type="eggNOG" id="COG0784">
    <property type="taxonomic scope" value="Bacteria"/>
</dbReference>
<accession>D3RQU6</accession>
<dbReference type="InterPro" id="IPR036890">
    <property type="entry name" value="HATPase_C_sf"/>
</dbReference>
<dbReference type="SUPFAM" id="SSF47226">
    <property type="entry name" value="Histidine-containing phosphotransfer domain, HPT domain"/>
    <property type="match status" value="1"/>
</dbReference>
<dbReference type="SMART" id="SM00388">
    <property type="entry name" value="HisKA"/>
    <property type="match status" value="1"/>
</dbReference>
<keyword evidence="7 16" id="KW-0812">Transmembrane</keyword>
<evidence type="ECO:0000256" key="8">
    <source>
        <dbReference type="ARBA" id="ARBA00022741"/>
    </source>
</evidence>
<evidence type="ECO:0000256" key="6">
    <source>
        <dbReference type="ARBA" id="ARBA00022679"/>
    </source>
</evidence>
<evidence type="ECO:0000256" key="5">
    <source>
        <dbReference type="ARBA" id="ARBA00022553"/>
    </source>
</evidence>
<dbReference type="PANTHER" id="PTHR45339">
    <property type="entry name" value="HYBRID SIGNAL TRANSDUCTION HISTIDINE KINASE J"/>
    <property type="match status" value="1"/>
</dbReference>
<dbReference type="Pfam" id="PF02518">
    <property type="entry name" value="HATPase_c"/>
    <property type="match status" value="1"/>
</dbReference>
<dbReference type="eggNOG" id="COG0642">
    <property type="taxonomic scope" value="Bacteria"/>
</dbReference>
<protein>
    <recommendedName>
        <fullName evidence="3">histidine kinase</fullName>
        <ecNumber evidence="3">2.7.13.3</ecNumber>
    </recommendedName>
</protein>
<evidence type="ECO:0000256" key="9">
    <source>
        <dbReference type="ARBA" id="ARBA00022777"/>
    </source>
</evidence>
<dbReference type="SUPFAM" id="SSF53850">
    <property type="entry name" value="Periplasmic binding protein-like II"/>
    <property type="match status" value="1"/>
</dbReference>
<dbReference type="SUPFAM" id="SSF55874">
    <property type="entry name" value="ATPase domain of HSP90 chaperone/DNA topoisomerase II/histidine kinase"/>
    <property type="match status" value="1"/>
</dbReference>
<keyword evidence="11 16" id="KW-1133">Transmembrane helix</keyword>
<dbReference type="Gene3D" id="3.40.190.10">
    <property type="entry name" value="Periplasmic binding protein-like II"/>
    <property type="match status" value="2"/>
</dbReference>
<dbReference type="RefSeq" id="WP_012972045.1">
    <property type="nucleotide sequence ID" value="NC_013851.1"/>
</dbReference>
<dbReference type="PRINTS" id="PR00344">
    <property type="entry name" value="BCTRLSENSOR"/>
</dbReference>
<dbReference type="PROSITE" id="PS50112">
    <property type="entry name" value="PAS"/>
    <property type="match status" value="2"/>
</dbReference>
<dbReference type="InterPro" id="IPR001638">
    <property type="entry name" value="Solute-binding_3/MltF_N"/>
</dbReference>
<reference evidence="22 23" key="1">
    <citation type="journal article" date="2011" name="Stand. Genomic Sci.">
        <title>Complete genome sequence of Allochromatium vinosum DSM 180(T).</title>
        <authorList>
            <person name="Weissgerber T."/>
            <person name="Zigann R."/>
            <person name="Bruce D."/>
            <person name="Chang Y.J."/>
            <person name="Detter J.C."/>
            <person name="Han C."/>
            <person name="Hauser L."/>
            <person name="Jeffries C.D."/>
            <person name="Land M."/>
            <person name="Munk A.C."/>
            <person name="Tapia R."/>
            <person name="Dahl C."/>
        </authorList>
    </citation>
    <scope>NUCLEOTIDE SEQUENCE [LARGE SCALE GENOMIC DNA]</scope>
    <source>
        <strain evidence="23">ATCC 17899 / DSM 180 / NBRC 103801 / NCIMB 10441 / D</strain>
    </source>
</reference>
<dbReference type="InterPro" id="IPR036641">
    <property type="entry name" value="HPT_dom_sf"/>
</dbReference>
<feature type="modified residue" description="Phosphohistidine" evidence="14">
    <location>
        <position position="1567"/>
    </location>
</feature>
<dbReference type="Pfam" id="PF00512">
    <property type="entry name" value="HisKA"/>
    <property type="match status" value="1"/>
</dbReference>
<dbReference type="InterPro" id="IPR035965">
    <property type="entry name" value="PAS-like_dom_sf"/>
</dbReference>
<evidence type="ECO:0000256" key="2">
    <source>
        <dbReference type="ARBA" id="ARBA00004651"/>
    </source>
</evidence>
<dbReference type="InterPro" id="IPR005467">
    <property type="entry name" value="His_kinase_dom"/>
</dbReference>
<feature type="domain" description="Response regulatory" evidence="18">
    <location>
        <begin position="1367"/>
        <end position="1484"/>
    </location>
</feature>
<dbReference type="EC" id="2.7.13.3" evidence="3"/>
<dbReference type="PANTHER" id="PTHR45339:SF1">
    <property type="entry name" value="HYBRID SIGNAL TRANSDUCTION HISTIDINE KINASE J"/>
    <property type="match status" value="1"/>
</dbReference>
<dbReference type="InterPro" id="IPR001610">
    <property type="entry name" value="PAC"/>
</dbReference>
<keyword evidence="5 15" id="KW-0597">Phosphoprotein</keyword>
<dbReference type="CDD" id="cd16922">
    <property type="entry name" value="HATPase_EvgS-ArcB-TorS-like"/>
    <property type="match status" value="1"/>
</dbReference>
<dbReference type="SMART" id="SM00448">
    <property type="entry name" value="REC"/>
    <property type="match status" value="2"/>
</dbReference>
<dbReference type="Gene3D" id="3.40.50.2300">
    <property type="match status" value="2"/>
</dbReference>
<evidence type="ECO:0000256" key="11">
    <source>
        <dbReference type="ARBA" id="ARBA00022989"/>
    </source>
</evidence>
<dbReference type="CDD" id="cd00088">
    <property type="entry name" value="HPT"/>
    <property type="match status" value="1"/>
</dbReference>
<dbReference type="eggNOG" id="COG2198">
    <property type="taxonomic scope" value="Bacteria"/>
</dbReference>
<dbReference type="STRING" id="572477.Alvin_2874"/>
<dbReference type="SUPFAM" id="SSF47384">
    <property type="entry name" value="Homodimeric domain of signal transducing histidine kinase"/>
    <property type="match status" value="1"/>
</dbReference>
<dbReference type="PROSITE" id="PS50110">
    <property type="entry name" value="RESPONSE_REGULATORY"/>
    <property type="match status" value="2"/>
</dbReference>
<keyword evidence="9 22" id="KW-0418">Kinase</keyword>
<dbReference type="eggNOG" id="COG3829">
    <property type="taxonomic scope" value="Bacteria"/>
</dbReference>
<dbReference type="InterPro" id="IPR003661">
    <property type="entry name" value="HisK_dim/P_dom"/>
</dbReference>
<dbReference type="OrthoDB" id="9810730at2"/>
<dbReference type="eggNOG" id="COG0834">
    <property type="taxonomic scope" value="Bacteria"/>
</dbReference>
<feature type="domain" description="HPt" evidence="21">
    <location>
        <begin position="1528"/>
        <end position="1619"/>
    </location>
</feature>
<dbReference type="Pfam" id="PF13426">
    <property type="entry name" value="PAS_9"/>
    <property type="match status" value="1"/>
</dbReference>
<dbReference type="GO" id="GO:0000155">
    <property type="term" value="F:phosphorelay sensor kinase activity"/>
    <property type="evidence" value="ECO:0007669"/>
    <property type="project" value="InterPro"/>
</dbReference>
<dbReference type="GO" id="GO:0005524">
    <property type="term" value="F:ATP binding"/>
    <property type="evidence" value="ECO:0007669"/>
    <property type="project" value="UniProtKB-KW"/>
</dbReference>
<dbReference type="Gene3D" id="3.30.450.20">
    <property type="entry name" value="PAS domain"/>
    <property type="match status" value="2"/>
</dbReference>
<keyword evidence="8" id="KW-0547">Nucleotide-binding</keyword>
<dbReference type="InterPro" id="IPR013655">
    <property type="entry name" value="PAS_fold_3"/>
</dbReference>
<dbReference type="InterPro" id="IPR008207">
    <property type="entry name" value="Sig_transdc_His_kin_Hpt_dom"/>
</dbReference>
<evidence type="ECO:0000313" key="22">
    <source>
        <dbReference type="EMBL" id="ADC63780.1"/>
    </source>
</evidence>
<dbReference type="KEGG" id="alv:Alvin_2874"/>
<name>D3RQU6_ALLVD</name>
<evidence type="ECO:0000256" key="14">
    <source>
        <dbReference type="PROSITE-ProRule" id="PRU00110"/>
    </source>
</evidence>
<dbReference type="EMBL" id="CP001896">
    <property type="protein sequence ID" value="ADC63780.1"/>
    <property type="molecule type" value="Genomic_DNA"/>
</dbReference>
<feature type="domain" description="PAC" evidence="20">
    <location>
        <begin position="774"/>
        <end position="828"/>
    </location>
</feature>
<organism evidence="22 23">
    <name type="scientific">Allochromatium vinosum (strain ATCC 17899 / DSM 180 / NBRC 103801 / NCIMB 10441 / D)</name>
    <name type="common">Chromatium vinosum</name>
    <dbReference type="NCBI Taxonomy" id="572477"/>
    <lineage>
        <taxon>Bacteria</taxon>
        <taxon>Pseudomonadati</taxon>
        <taxon>Pseudomonadota</taxon>
        <taxon>Gammaproteobacteria</taxon>
        <taxon>Chromatiales</taxon>
        <taxon>Chromatiaceae</taxon>
        <taxon>Allochromatium</taxon>
    </lineage>
</organism>
<dbReference type="NCBIfam" id="TIGR00229">
    <property type="entry name" value="sensory_box"/>
    <property type="match status" value="2"/>
</dbReference>
<dbReference type="PROSITE" id="PS50894">
    <property type="entry name" value="HPT"/>
    <property type="match status" value="1"/>
</dbReference>
<dbReference type="InterPro" id="IPR000700">
    <property type="entry name" value="PAS-assoc_C"/>
</dbReference>
<dbReference type="SMART" id="SM00387">
    <property type="entry name" value="HATPase_c"/>
    <property type="match status" value="1"/>
</dbReference>
<dbReference type="FunFam" id="1.10.287.130:FF:000003">
    <property type="entry name" value="Histidine kinase"/>
    <property type="match status" value="1"/>
</dbReference>
<evidence type="ECO:0000256" key="15">
    <source>
        <dbReference type="PROSITE-ProRule" id="PRU00169"/>
    </source>
</evidence>
<dbReference type="Proteomes" id="UP000001441">
    <property type="component" value="Chromosome"/>
</dbReference>
<feature type="modified residue" description="4-aspartylphosphate" evidence="15">
    <location>
        <position position="1417"/>
    </location>
</feature>
<keyword evidence="23" id="KW-1185">Reference proteome</keyword>
<dbReference type="Gene3D" id="3.30.565.10">
    <property type="entry name" value="Histidine kinase-like ATPase, C-terminal domain"/>
    <property type="match status" value="1"/>
</dbReference>
<dbReference type="SUPFAM" id="SSF52172">
    <property type="entry name" value="CheY-like"/>
    <property type="match status" value="2"/>
</dbReference>
<proteinExistence type="predicted"/>
<dbReference type="Pfam" id="PF01627">
    <property type="entry name" value="Hpt"/>
    <property type="match status" value="1"/>
</dbReference>
<keyword evidence="4" id="KW-1003">Cell membrane</keyword>
<dbReference type="InterPro" id="IPR003594">
    <property type="entry name" value="HATPase_dom"/>
</dbReference>
<dbReference type="Pfam" id="PF00497">
    <property type="entry name" value="SBP_bac_3"/>
    <property type="match status" value="1"/>
</dbReference>
<feature type="domain" description="PAC" evidence="20">
    <location>
        <begin position="907"/>
        <end position="959"/>
    </location>
</feature>
<evidence type="ECO:0000256" key="7">
    <source>
        <dbReference type="ARBA" id="ARBA00022692"/>
    </source>
</evidence>